<protein>
    <submittedName>
        <fullName evidence="9">C3HC zinc finger-like-domain-containing protein</fullName>
    </submittedName>
</protein>
<evidence type="ECO:0000256" key="6">
    <source>
        <dbReference type="SAM" id="MobiDB-lite"/>
    </source>
</evidence>
<keyword evidence="10" id="KW-1185">Reference proteome</keyword>
<dbReference type="PANTHER" id="PTHR15835:SF6">
    <property type="entry name" value="ZINC FINGER C3HC-TYPE PROTEIN 1"/>
    <property type="match status" value="1"/>
</dbReference>
<dbReference type="InterPro" id="IPR013909">
    <property type="entry name" value="NuBaID_C"/>
</dbReference>
<dbReference type="GO" id="GO:0008270">
    <property type="term" value="F:zinc ion binding"/>
    <property type="evidence" value="ECO:0007669"/>
    <property type="project" value="UniProtKB-KW"/>
</dbReference>
<dbReference type="AlphaFoldDB" id="A0AAE0MI23"/>
<evidence type="ECO:0000256" key="3">
    <source>
        <dbReference type="ARBA" id="ARBA00022771"/>
    </source>
</evidence>
<evidence type="ECO:0000256" key="5">
    <source>
        <dbReference type="ARBA" id="ARBA00023242"/>
    </source>
</evidence>
<dbReference type="EMBL" id="JAUEPO010000002">
    <property type="protein sequence ID" value="KAK3333406.1"/>
    <property type="molecule type" value="Genomic_DNA"/>
</dbReference>
<feature type="region of interest" description="Disordered" evidence="6">
    <location>
        <begin position="445"/>
        <end position="560"/>
    </location>
</feature>
<evidence type="ECO:0000256" key="1">
    <source>
        <dbReference type="ARBA" id="ARBA00004123"/>
    </source>
</evidence>
<dbReference type="Pfam" id="PF08600">
    <property type="entry name" value="NuBaID_C"/>
    <property type="match status" value="1"/>
</dbReference>
<feature type="compositionally biased region" description="Polar residues" evidence="6">
    <location>
        <begin position="35"/>
        <end position="44"/>
    </location>
</feature>
<feature type="compositionally biased region" description="Polar residues" evidence="6">
    <location>
        <begin position="108"/>
        <end position="131"/>
    </location>
</feature>
<feature type="domain" description="NuBaID C-terminal" evidence="8">
    <location>
        <begin position="330"/>
        <end position="436"/>
    </location>
</feature>
<reference evidence="9" key="1">
    <citation type="journal article" date="2023" name="Mol. Phylogenet. Evol.">
        <title>Genome-scale phylogeny and comparative genomics of the fungal order Sordariales.</title>
        <authorList>
            <person name="Hensen N."/>
            <person name="Bonometti L."/>
            <person name="Westerberg I."/>
            <person name="Brannstrom I.O."/>
            <person name="Guillou S."/>
            <person name="Cros-Aarteil S."/>
            <person name="Calhoun S."/>
            <person name="Haridas S."/>
            <person name="Kuo A."/>
            <person name="Mondo S."/>
            <person name="Pangilinan J."/>
            <person name="Riley R."/>
            <person name="LaButti K."/>
            <person name="Andreopoulos B."/>
            <person name="Lipzen A."/>
            <person name="Chen C."/>
            <person name="Yan M."/>
            <person name="Daum C."/>
            <person name="Ng V."/>
            <person name="Clum A."/>
            <person name="Steindorff A."/>
            <person name="Ohm R.A."/>
            <person name="Martin F."/>
            <person name="Silar P."/>
            <person name="Natvig D.O."/>
            <person name="Lalanne C."/>
            <person name="Gautier V."/>
            <person name="Ament-Velasquez S.L."/>
            <person name="Kruys A."/>
            <person name="Hutchinson M.I."/>
            <person name="Powell A.J."/>
            <person name="Barry K."/>
            <person name="Miller A.N."/>
            <person name="Grigoriev I.V."/>
            <person name="Debuchy R."/>
            <person name="Gladieux P."/>
            <person name="Hiltunen Thoren M."/>
            <person name="Johannesson H."/>
        </authorList>
    </citation>
    <scope>NUCLEOTIDE SEQUENCE</scope>
    <source>
        <strain evidence="9">SMH4131-1</strain>
    </source>
</reference>
<dbReference type="Pfam" id="PF07967">
    <property type="entry name" value="zf-C3HC"/>
    <property type="match status" value="1"/>
</dbReference>
<evidence type="ECO:0000259" key="8">
    <source>
        <dbReference type="Pfam" id="PF08600"/>
    </source>
</evidence>
<comment type="subcellular location">
    <subcellularLocation>
        <location evidence="1">Nucleus</location>
    </subcellularLocation>
</comment>
<evidence type="ECO:0000313" key="10">
    <source>
        <dbReference type="Proteomes" id="UP001286456"/>
    </source>
</evidence>
<feature type="domain" description="C3HC-type" evidence="7">
    <location>
        <begin position="161"/>
        <end position="299"/>
    </location>
</feature>
<dbReference type="Proteomes" id="UP001286456">
    <property type="component" value="Unassembled WGS sequence"/>
</dbReference>
<evidence type="ECO:0000313" key="9">
    <source>
        <dbReference type="EMBL" id="KAK3333406.1"/>
    </source>
</evidence>
<dbReference type="GO" id="GO:0005634">
    <property type="term" value="C:nucleus"/>
    <property type="evidence" value="ECO:0007669"/>
    <property type="project" value="UniProtKB-SubCell"/>
</dbReference>
<evidence type="ECO:0000256" key="2">
    <source>
        <dbReference type="ARBA" id="ARBA00022723"/>
    </source>
</evidence>
<feature type="region of interest" description="Disordered" evidence="6">
    <location>
        <begin position="1"/>
        <end position="131"/>
    </location>
</feature>
<comment type="caution">
    <text evidence="9">The sequence shown here is derived from an EMBL/GenBank/DDBJ whole genome shotgun (WGS) entry which is preliminary data.</text>
</comment>
<sequence length="560" mass="61184">MNATVKRKFNALLQGIGNRSPSSPTTAASDPASDNGTSTAAPQETVTASATATTTVTATVTPSSPSPASATPAATTATTTARTAATASPSRMANEIEYLAKKRRVAQPRSTPTKFGPETQSSPARGPTTISNITLRKWTPAAAGKTAQSQHLQLQQPKYCPGDRDQLVGRLATFQELTDWTPKPDKVNEIEWAKRGWVCQGKERVKCTLCSRELNVKLNRKEVDGKEISVLIASEIAQSVVDMYTELIVTSHAEDCLWRKKGCADSLLRLPLPSAKQALDGLRQRYDDLCGRKDFLPYEFNLRLPPTLDIDTILTYLPRQHPPTTPNRSALALAVLGWQGLSNPRIGPVPNSASCHTCLRRLGLWMFKSKEVDPQTGEVLVPAPMDHLDPLREHRFFCPWKNGLAQRNSGSSKPLASGEEDKTAWEILVEVLKNDAFIRQRNALAHSRSKSNLLPQNRSGAAESSAPQTPERPTTAHGRVLGSAITDDGEPEDEEARKKKDQAMMSRLRRVKSLFNTKAGSKLKKLSSSRPGTSHSTAGGGSDDTSDVWSRERGVRWLDR</sequence>
<keyword evidence="3" id="KW-0863">Zinc-finger</keyword>
<keyword evidence="5" id="KW-0539">Nucleus</keyword>
<feature type="compositionally biased region" description="Basic and acidic residues" evidence="6">
    <location>
        <begin position="549"/>
        <end position="560"/>
    </location>
</feature>
<keyword evidence="2" id="KW-0479">Metal-binding</keyword>
<feature type="compositionally biased region" description="Low complexity" evidence="6">
    <location>
        <begin position="45"/>
        <end position="90"/>
    </location>
</feature>
<organism evidence="9 10">
    <name type="scientific">Cercophora scortea</name>
    <dbReference type="NCBI Taxonomy" id="314031"/>
    <lineage>
        <taxon>Eukaryota</taxon>
        <taxon>Fungi</taxon>
        <taxon>Dikarya</taxon>
        <taxon>Ascomycota</taxon>
        <taxon>Pezizomycotina</taxon>
        <taxon>Sordariomycetes</taxon>
        <taxon>Sordariomycetidae</taxon>
        <taxon>Sordariales</taxon>
        <taxon>Lasiosphaeriaceae</taxon>
        <taxon>Cercophora</taxon>
    </lineage>
</organism>
<proteinExistence type="predicted"/>
<dbReference type="InterPro" id="IPR012935">
    <property type="entry name" value="NuBaID_N"/>
</dbReference>
<accession>A0AAE0MI23</accession>
<evidence type="ECO:0000256" key="4">
    <source>
        <dbReference type="ARBA" id="ARBA00022833"/>
    </source>
</evidence>
<gene>
    <name evidence="9" type="ORF">B0T19DRAFT_483468</name>
</gene>
<evidence type="ECO:0000259" key="7">
    <source>
        <dbReference type="Pfam" id="PF07967"/>
    </source>
</evidence>
<feature type="compositionally biased region" description="Low complexity" evidence="6">
    <location>
        <begin position="20"/>
        <end position="34"/>
    </location>
</feature>
<name>A0AAE0MI23_9PEZI</name>
<reference evidence="9" key="2">
    <citation type="submission" date="2023-06" db="EMBL/GenBank/DDBJ databases">
        <authorList>
            <consortium name="Lawrence Berkeley National Laboratory"/>
            <person name="Haridas S."/>
            <person name="Hensen N."/>
            <person name="Bonometti L."/>
            <person name="Westerberg I."/>
            <person name="Brannstrom I.O."/>
            <person name="Guillou S."/>
            <person name="Cros-Aarteil S."/>
            <person name="Calhoun S."/>
            <person name="Kuo A."/>
            <person name="Mondo S."/>
            <person name="Pangilinan J."/>
            <person name="Riley R."/>
            <person name="Labutti K."/>
            <person name="Andreopoulos B."/>
            <person name="Lipzen A."/>
            <person name="Chen C."/>
            <person name="Yanf M."/>
            <person name="Daum C."/>
            <person name="Ng V."/>
            <person name="Clum A."/>
            <person name="Steindorff A."/>
            <person name="Ohm R."/>
            <person name="Martin F."/>
            <person name="Silar P."/>
            <person name="Natvig D."/>
            <person name="Lalanne C."/>
            <person name="Gautier V."/>
            <person name="Ament-Velasquez S.L."/>
            <person name="Kruys A."/>
            <person name="Hutchinson M.I."/>
            <person name="Powell A.J."/>
            <person name="Barry K."/>
            <person name="Miller A.N."/>
            <person name="Grigoriev I.V."/>
            <person name="Debuchy R."/>
            <person name="Gladieux P."/>
            <person name="Thoren M.H."/>
            <person name="Johannesson H."/>
        </authorList>
    </citation>
    <scope>NUCLEOTIDE SEQUENCE</scope>
    <source>
        <strain evidence="9">SMH4131-1</strain>
    </source>
</reference>
<feature type="compositionally biased region" description="Polar residues" evidence="6">
    <location>
        <begin position="450"/>
        <end position="459"/>
    </location>
</feature>
<dbReference type="PANTHER" id="PTHR15835">
    <property type="entry name" value="NUCLEAR-INTERACTING PARTNER OF ALK"/>
    <property type="match status" value="1"/>
</dbReference>
<keyword evidence="4" id="KW-0862">Zinc</keyword>